<dbReference type="RefSeq" id="WP_142932984.1">
    <property type="nucleotide sequence ID" value="NZ_ML660168.1"/>
</dbReference>
<dbReference type="AlphaFoldDB" id="A0A545U761"/>
<dbReference type="Proteomes" id="UP000315439">
    <property type="component" value="Unassembled WGS sequence"/>
</dbReference>
<protein>
    <submittedName>
        <fullName evidence="1">Uncharacterized protein</fullName>
    </submittedName>
</protein>
<dbReference type="EMBL" id="VIKS01000012">
    <property type="protein sequence ID" value="TQV85307.1"/>
    <property type="molecule type" value="Genomic_DNA"/>
</dbReference>
<keyword evidence="2" id="KW-1185">Reference proteome</keyword>
<organism evidence="1 2">
    <name type="scientific">Aliikangiella coralliicola</name>
    <dbReference type="NCBI Taxonomy" id="2592383"/>
    <lineage>
        <taxon>Bacteria</taxon>
        <taxon>Pseudomonadati</taxon>
        <taxon>Pseudomonadota</taxon>
        <taxon>Gammaproteobacteria</taxon>
        <taxon>Oceanospirillales</taxon>
        <taxon>Pleioneaceae</taxon>
        <taxon>Aliikangiella</taxon>
    </lineage>
</organism>
<evidence type="ECO:0000313" key="2">
    <source>
        <dbReference type="Proteomes" id="UP000315439"/>
    </source>
</evidence>
<sequence length="96" mass="10692">MSKLAGEINIPPKGRAGCDDKTILGEFSNLNTPLCLYRIINLGDEKFEVLTNTSGLHEACPKMGYDVFARNIVIRNPSEFKPALGKYELLHVIEKN</sequence>
<reference evidence="1 2" key="1">
    <citation type="submission" date="2019-07" db="EMBL/GenBank/DDBJ databases">
        <title>Draft genome for Aliikangiella sp. M105.</title>
        <authorList>
            <person name="Wang G."/>
        </authorList>
    </citation>
    <scope>NUCLEOTIDE SEQUENCE [LARGE SCALE GENOMIC DNA]</scope>
    <source>
        <strain evidence="1 2">M105</strain>
    </source>
</reference>
<gene>
    <name evidence="1" type="ORF">FLL46_19260</name>
</gene>
<proteinExistence type="predicted"/>
<accession>A0A545U761</accession>
<comment type="caution">
    <text evidence="1">The sequence shown here is derived from an EMBL/GenBank/DDBJ whole genome shotgun (WGS) entry which is preliminary data.</text>
</comment>
<evidence type="ECO:0000313" key="1">
    <source>
        <dbReference type="EMBL" id="TQV85307.1"/>
    </source>
</evidence>
<name>A0A545U761_9GAMM</name>